<protein>
    <submittedName>
        <fullName evidence="2">Uncharacterized protein</fullName>
    </submittedName>
</protein>
<comment type="caution">
    <text evidence="2">The sequence shown here is derived from an EMBL/GenBank/DDBJ whole genome shotgun (WGS) entry which is preliminary data.</text>
</comment>
<sequence>MGSVESPVPQAVSSYSVLSESKRLLTKALLKNPKISKDIPRDAIDFAPRVTFTGSEVPSIPVNWRFAESVASLKAFEACIVSALLKRKYNVELTGASINIDHAQLFFMSAFTWQINPGTEETIAMSRNLSKMDDFIPNYDFHKTGSSLYRTCVTNIYQTKDGRFFHLHGSMNPDPSLESIGLPMDRPELKSWEHARQPFIEKLATINSEEMQHVASDVYKQAGVIAETVDSFRASEHGKANAHVGLFEIHDVPNPSHKASWWTPSPQTSPARPLAGLKVIDLTRVIAAPAATRGLAELGASVMRVTSPNLPDRSALHVDLNWGKWNCSLDLKTDEGKEKLRSLIREADVVIQGYRPGVLDKYGFAQDAIIDMVRDRGRGIISVRENCYGWHGPWSYRSGWQQISDACVGISAGFGKAMGLTNDEPVTPVFPNSDYMTGIAGATGVLCALMRQAEKGGSYKVDVALNYYNQWLADSVGEYPEEVWQDLWKRNGNQVFRSYHNMNYMIPRYIEMIMKNSKIISPSFFEDRESKAIGTIVRTPKPVIKYDNDQVQLKYNVGTRGNGKDAPRWPVDLMTEVVL</sequence>
<proteinExistence type="inferred from homology"/>
<dbReference type="EMBL" id="DF933813">
    <property type="protein sequence ID" value="GAM35203.1"/>
    <property type="molecule type" value="Genomic_DNA"/>
</dbReference>
<keyword evidence="3" id="KW-1185">Reference proteome</keyword>
<evidence type="ECO:0000256" key="1">
    <source>
        <dbReference type="ARBA" id="ARBA00008383"/>
    </source>
</evidence>
<dbReference type="GO" id="GO:0003824">
    <property type="term" value="F:catalytic activity"/>
    <property type="evidence" value="ECO:0007669"/>
    <property type="project" value="InterPro"/>
</dbReference>
<dbReference type="Proteomes" id="UP000053095">
    <property type="component" value="Unassembled WGS sequence"/>
</dbReference>
<dbReference type="InterPro" id="IPR023606">
    <property type="entry name" value="CoA-Trfase_III_dom_1_sf"/>
</dbReference>
<dbReference type="InterPro" id="IPR052985">
    <property type="entry name" value="CoA-trans_III_biosynth/detox"/>
</dbReference>
<comment type="similarity">
    <text evidence="1">Belongs to the CoA-transferase III family.</text>
</comment>
<dbReference type="Gene3D" id="3.40.50.10540">
    <property type="entry name" value="Crotonobetainyl-coa:carnitine coa-transferase, domain 1"/>
    <property type="match status" value="1"/>
</dbReference>
<dbReference type="InterPro" id="IPR003673">
    <property type="entry name" value="CoA-Trfase_fam_III"/>
</dbReference>
<reference evidence="3" key="1">
    <citation type="journal article" date="2015" name="Genome Announc.">
        <title>Draft genome sequence of Talaromyces cellulolyticus strain Y-94, a source of lignocellulosic biomass-degrading enzymes.</title>
        <authorList>
            <person name="Fujii T."/>
            <person name="Koike H."/>
            <person name="Sawayama S."/>
            <person name="Yano S."/>
            <person name="Inoue H."/>
        </authorList>
    </citation>
    <scope>NUCLEOTIDE SEQUENCE [LARGE SCALE GENOMIC DNA]</scope>
    <source>
        <strain evidence="3">Y-94</strain>
    </source>
</reference>
<accession>A0A6V8H2X8</accession>
<name>A0A6V8H2X8_TALPI</name>
<evidence type="ECO:0000313" key="3">
    <source>
        <dbReference type="Proteomes" id="UP000053095"/>
    </source>
</evidence>
<organism evidence="2 3">
    <name type="scientific">Talaromyces pinophilus</name>
    <name type="common">Penicillium pinophilum</name>
    <dbReference type="NCBI Taxonomy" id="128442"/>
    <lineage>
        <taxon>Eukaryota</taxon>
        <taxon>Fungi</taxon>
        <taxon>Dikarya</taxon>
        <taxon>Ascomycota</taxon>
        <taxon>Pezizomycotina</taxon>
        <taxon>Eurotiomycetes</taxon>
        <taxon>Eurotiomycetidae</taxon>
        <taxon>Eurotiales</taxon>
        <taxon>Trichocomaceae</taxon>
        <taxon>Talaromyces</taxon>
        <taxon>Talaromyces sect. Talaromyces</taxon>
    </lineage>
</organism>
<dbReference type="Pfam" id="PF02515">
    <property type="entry name" value="CoA_transf_3"/>
    <property type="match status" value="1"/>
</dbReference>
<dbReference type="PANTHER" id="PTHR48229">
    <property type="entry name" value="CAIB/BAIF FAMILY ENZYME (AFU_ORTHOLOGUE AFUA_1G05360)-RELATED"/>
    <property type="match status" value="1"/>
</dbReference>
<dbReference type="PANTHER" id="PTHR48229:SF2">
    <property type="entry name" value="CAIB_BAIF FAMILY PROTEIN"/>
    <property type="match status" value="1"/>
</dbReference>
<evidence type="ECO:0000313" key="2">
    <source>
        <dbReference type="EMBL" id="GAM35203.1"/>
    </source>
</evidence>
<dbReference type="AlphaFoldDB" id="A0A6V8H2X8"/>
<gene>
    <name evidence="2" type="ORF">TCE0_017r03352</name>
</gene>
<dbReference type="SUPFAM" id="SSF89796">
    <property type="entry name" value="CoA-transferase family III (CaiB/BaiF)"/>
    <property type="match status" value="2"/>
</dbReference>